<dbReference type="GO" id="GO:0009279">
    <property type="term" value="C:cell outer membrane"/>
    <property type="evidence" value="ECO:0007669"/>
    <property type="project" value="UniProtKB-SubCell"/>
</dbReference>
<comment type="subunit">
    <text evidence="4">Part of the Bam complex.</text>
</comment>
<dbReference type="InterPro" id="IPR039565">
    <property type="entry name" value="BamD-like"/>
</dbReference>
<organism evidence="6 7">
    <name type="scientific">Arenicella chitinivorans</name>
    <dbReference type="NCBI Taxonomy" id="1329800"/>
    <lineage>
        <taxon>Bacteria</taxon>
        <taxon>Pseudomonadati</taxon>
        <taxon>Pseudomonadota</taxon>
        <taxon>Gammaproteobacteria</taxon>
        <taxon>Arenicellales</taxon>
        <taxon>Arenicellaceae</taxon>
        <taxon>Arenicella</taxon>
    </lineage>
</organism>
<dbReference type="PROSITE" id="PS51257">
    <property type="entry name" value="PROKAR_LIPOPROTEIN"/>
    <property type="match status" value="1"/>
</dbReference>
<comment type="caution">
    <text evidence="6">The sequence shown here is derived from an EMBL/GenBank/DDBJ whole genome shotgun (WGS) entry which is preliminary data.</text>
</comment>
<dbReference type="EMBL" id="BMXA01000006">
    <property type="protein sequence ID" value="GHA17226.1"/>
    <property type="molecule type" value="Genomic_DNA"/>
</dbReference>
<dbReference type="Gene3D" id="1.25.40.10">
    <property type="entry name" value="Tetratricopeptide repeat domain"/>
    <property type="match status" value="1"/>
</dbReference>
<evidence type="ECO:0000256" key="3">
    <source>
        <dbReference type="ARBA" id="ARBA00023237"/>
    </source>
</evidence>
<dbReference type="GO" id="GO:0051205">
    <property type="term" value="P:protein insertion into membrane"/>
    <property type="evidence" value="ECO:0007669"/>
    <property type="project" value="UniProtKB-UniRule"/>
</dbReference>
<reference evidence="6" key="1">
    <citation type="journal article" date="2014" name="Int. J. Syst. Evol. Microbiol.">
        <title>Complete genome sequence of Corynebacterium casei LMG S-19264T (=DSM 44701T), isolated from a smear-ripened cheese.</title>
        <authorList>
            <consortium name="US DOE Joint Genome Institute (JGI-PGF)"/>
            <person name="Walter F."/>
            <person name="Albersmeier A."/>
            <person name="Kalinowski J."/>
            <person name="Ruckert C."/>
        </authorList>
    </citation>
    <scope>NUCLEOTIDE SEQUENCE</scope>
    <source>
        <strain evidence="6">KCTC 12711</strain>
    </source>
</reference>
<dbReference type="NCBIfam" id="TIGR03302">
    <property type="entry name" value="OM_YfiO"/>
    <property type="match status" value="1"/>
</dbReference>
<keyword evidence="4" id="KW-0449">Lipoprotein</keyword>
<dbReference type="GO" id="GO:0043165">
    <property type="term" value="P:Gram-negative-bacterium-type cell outer membrane assembly"/>
    <property type="evidence" value="ECO:0007669"/>
    <property type="project" value="UniProtKB-UniRule"/>
</dbReference>
<feature type="domain" description="Outer membrane lipoprotein BamD-like" evidence="5">
    <location>
        <begin position="33"/>
        <end position="239"/>
    </location>
</feature>
<evidence type="ECO:0000259" key="5">
    <source>
        <dbReference type="Pfam" id="PF13525"/>
    </source>
</evidence>
<name>A0A918S019_9GAMM</name>
<reference evidence="6" key="2">
    <citation type="submission" date="2020-09" db="EMBL/GenBank/DDBJ databases">
        <authorList>
            <person name="Sun Q."/>
            <person name="Kim S."/>
        </authorList>
    </citation>
    <scope>NUCLEOTIDE SEQUENCE</scope>
    <source>
        <strain evidence="6">KCTC 12711</strain>
    </source>
</reference>
<dbReference type="InterPro" id="IPR017689">
    <property type="entry name" value="BamD"/>
</dbReference>
<evidence type="ECO:0000313" key="7">
    <source>
        <dbReference type="Proteomes" id="UP000614811"/>
    </source>
</evidence>
<comment type="function">
    <text evidence="4">Part of the outer membrane protein assembly complex, which is involved in assembly and insertion of beta-barrel proteins into the outer membrane.</text>
</comment>
<sequence>MARIGLVVSLAVMVIGCASNKTEPSDQELALQQVEELYAKAKLALDRGNYNFAIQNYQILEANFPYGEYTEQAKLDMIFAFDKTGQVEKAVEAADNFIKLYPTHKNVDYAYYMKGVASFEKKQSAIDRFVKGGEESIRDPKPYRDSQQAFEELIKRYPNSIYAEDAKQRILFIRNSLAERELAIAQFYFDNQTYVATVNRCKNIIYAYETTPAVEGALLLMEKAYVEMGLDDLAASTHQVLLTNFPNNQKEPFKKEKGFFSRMNPFAD</sequence>
<keyword evidence="7" id="KW-1185">Reference proteome</keyword>
<dbReference type="InterPro" id="IPR011990">
    <property type="entry name" value="TPR-like_helical_dom_sf"/>
</dbReference>
<evidence type="ECO:0000256" key="1">
    <source>
        <dbReference type="ARBA" id="ARBA00022729"/>
    </source>
</evidence>
<proteinExistence type="inferred from homology"/>
<dbReference type="HAMAP" id="MF_00922">
    <property type="entry name" value="OM_assembly_BamD"/>
    <property type="match status" value="1"/>
</dbReference>
<evidence type="ECO:0000313" key="6">
    <source>
        <dbReference type="EMBL" id="GHA17226.1"/>
    </source>
</evidence>
<dbReference type="SUPFAM" id="SSF48452">
    <property type="entry name" value="TPR-like"/>
    <property type="match status" value="1"/>
</dbReference>
<dbReference type="Pfam" id="PF13525">
    <property type="entry name" value="YfiO"/>
    <property type="match status" value="1"/>
</dbReference>
<dbReference type="AlphaFoldDB" id="A0A918S019"/>
<dbReference type="CDD" id="cd15830">
    <property type="entry name" value="BamD"/>
    <property type="match status" value="1"/>
</dbReference>
<keyword evidence="2 4" id="KW-0472">Membrane</keyword>
<protein>
    <recommendedName>
        <fullName evidence="4">Outer membrane protein assembly factor BamD</fullName>
    </recommendedName>
</protein>
<keyword evidence="3 4" id="KW-0998">Cell outer membrane</keyword>
<dbReference type="Proteomes" id="UP000614811">
    <property type="component" value="Unassembled WGS sequence"/>
</dbReference>
<evidence type="ECO:0000256" key="4">
    <source>
        <dbReference type="HAMAP-Rule" id="MF_00922"/>
    </source>
</evidence>
<accession>A0A918S019</accession>
<gene>
    <name evidence="4" type="primary">bamD</name>
    <name evidence="6" type="ORF">GCM10008090_28650</name>
</gene>
<evidence type="ECO:0000256" key="2">
    <source>
        <dbReference type="ARBA" id="ARBA00023136"/>
    </source>
</evidence>
<comment type="subcellular location">
    <subcellularLocation>
        <location evidence="4">Cell outer membrane</location>
        <topology evidence="4">Lipid-anchor</topology>
    </subcellularLocation>
</comment>
<keyword evidence="4" id="KW-0564">Palmitate</keyword>
<keyword evidence="1 4" id="KW-0732">Signal</keyword>
<comment type="similarity">
    <text evidence="4">Belongs to the BamD family.</text>
</comment>